<organism evidence="1 2">
    <name type="scientific">Gordonia polyisoprenivorans</name>
    <dbReference type="NCBI Taxonomy" id="84595"/>
    <lineage>
        <taxon>Bacteria</taxon>
        <taxon>Bacillati</taxon>
        <taxon>Actinomycetota</taxon>
        <taxon>Actinomycetes</taxon>
        <taxon>Mycobacteriales</taxon>
        <taxon>Gordoniaceae</taxon>
        <taxon>Gordonia</taxon>
    </lineage>
</organism>
<dbReference type="EMBL" id="JAAXPC010000026">
    <property type="protein sequence ID" value="NKY05011.1"/>
    <property type="molecule type" value="Genomic_DNA"/>
</dbReference>
<dbReference type="AlphaFoldDB" id="A0A846WX50"/>
<dbReference type="InterPro" id="IPR015018">
    <property type="entry name" value="DUF1905"/>
</dbReference>
<evidence type="ECO:0000313" key="1">
    <source>
        <dbReference type="EMBL" id="NKY05011.1"/>
    </source>
</evidence>
<dbReference type="Pfam" id="PF13376">
    <property type="entry name" value="OmdA"/>
    <property type="match status" value="1"/>
</dbReference>
<dbReference type="SUPFAM" id="SSF141694">
    <property type="entry name" value="AF2212/PG0164-like"/>
    <property type="match status" value="1"/>
</dbReference>
<gene>
    <name evidence="1" type="ORF">HGA05_25965</name>
</gene>
<name>A0A846WX50_9ACTN</name>
<dbReference type="Gene3D" id="2.40.30.100">
    <property type="entry name" value="AF2212/PG0164-like"/>
    <property type="match status" value="1"/>
</dbReference>
<evidence type="ECO:0000313" key="2">
    <source>
        <dbReference type="Proteomes" id="UP000563898"/>
    </source>
</evidence>
<comment type="caution">
    <text evidence="1">The sequence shown here is derived from an EMBL/GenBank/DDBJ whole genome shotgun (WGS) entry which is preliminary data.</text>
</comment>
<dbReference type="RefSeq" id="WP_006372073.1">
    <property type="nucleotide sequence ID" value="NZ_CP073075.1"/>
</dbReference>
<dbReference type="InterPro" id="IPR037079">
    <property type="entry name" value="AF2212/PG0164-like_sf"/>
</dbReference>
<reference evidence="1 2" key="1">
    <citation type="submission" date="2020-04" db="EMBL/GenBank/DDBJ databases">
        <title>MicrobeNet Type strains.</title>
        <authorList>
            <person name="Nicholson A.C."/>
        </authorList>
    </citation>
    <scope>NUCLEOTIDE SEQUENCE [LARGE SCALE GENOMIC DNA]</scope>
    <source>
        <strain evidence="1 2">ATCC BAA-14</strain>
    </source>
</reference>
<dbReference type="Proteomes" id="UP000563898">
    <property type="component" value="Unassembled WGS sequence"/>
</dbReference>
<sequence length="150" mass="15683">MAQTLTLTTVLEPRGPAAAVILTDEQVAELGAGKKAFPVTVRIGDATLGARLARMGGENLIGFSKAARTILGVAIGDTVDITIAVDDAPREVEIPPALAEALDADPVAKTAFDALAYSRRKEYARSVADAKKEETRARRVAAVLSALAEK</sequence>
<protein>
    <submittedName>
        <fullName evidence="1">DUF1905 domain-containing protein</fullName>
    </submittedName>
</protein>
<dbReference type="Pfam" id="PF08922">
    <property type="entry name" value="DUF1905"/>
    <property type="match status" value="1"/>
</dbReference>
<accession>A0A846WX50</accession>
<proteinExistence type="predicted"/>